<dbReference type="VEuPathDB" id="FungiDB:PPTG_00115"/>
<reference evidence="3" key="1">
    <citation type="submission" date="2011-12" db="EMBL/GenBank/DDBJ databases">
        <authorList>
            <consortium name="The Broad Institute Genome Sequencing Platform"/>
            <person name="Russ C."/>
            <person name="Tyler B."/>
            <person name="Panabieres F."/>
            <person name="Shan W."/>
            <person name="Tripathy S."/>
            <person name="Grunwald N."/>
            <person name="Machado M."/>
            <person name="Young S.K."/>
            <person name="Zeng Q."/>
            <person name="Gargeya S."/>
            <person name="Fitzgerald M."/>
            <person name="Haas B."/>
            <person name="Abouelleil A."/>
            <person name="Alvarado L."/>
            <person name="Arachchi H.M."/>
            <person name="Berlin A."/>
            <person name="Chapman S.B."/>
            <person name="Gearin G."/>
            <person name="Goldberg J."/>
            <person name="Griggs A."/>
            <person name="Gujja S."/>
            <person name="Hansen M."/>
            <person name="Heiman D."/>
            <person name="Howarth C."/>
            <person name="Larimer J."/>
            <person name="Lui A."/>
            <person name="MacDonald P.J.P."/>
            <person name="McCowen C."/>
            <person name="Montmayeur A."/>
            <person name="Murphy C."/>
            <person name="Neiman D."/>
            <person name="Pearson M."/>
            <person name="Priest M."/>
            <person name="Roberts A."/>
            <person name="Saif S."/>
            <person name="Shea T."/>
            <person name="Sisk P."/>
            <person name="Stolte C."/>
            <person name="Sykes S."/>
            <person name="Wortman J."/>
            <person name="Nusbaum C."/>
            <person name="Birren B."/>
        </authorList>
    </citation>
    <scope>NUCLEOTIDE SEQUENCE [LARGE SCALE GENOMIC DNA]</scope>
    <source>
        <strain evidence="3">INRA-310</strain>
    </source>
</reference>
<dbReference type="RefSeq" id="XP_008889729.1">
    <property type="nucleotide sequence ID" value="XM_008891481.1"/>
</dbReference>
<gene>
    <name evidence="2" type="ORF">PPTG_00115</name>
</gene>
<accession>W2RDM5</accession>
<dbReference type="EMBL" id="KI669561">
    <property type="protein sequence ID" value="ETN23533.1"/>
    <property type="molecule type" value="Genomic_DNA"/>
</dbReference>
<dbReference type="GeneID" id="20170512"/>
<evidence type="ECO:0000313" key="3">
    <source>
        <dbReference type="Proteomes" id="UP000018817"/>
    </source>
</evidence>
<feature type="compositionally biased region" description="Low complexity" evidence="1">
    <location>
        <begin position="84"/>
        <end position="108"/>
    </location>
</feature>
<dbReference type="AlphaFoldDB" id="W2RDM5"/>
<evidence type="ECO:0000313" key="2">
    <source>
        <dbReference type="EMBL" id="ETN23533.1"/>
    </source>
</evidence>
<dbReference type="Proteomes" id="UP000018817">
    <property type="component" value="Unassembled WGS sequence"/>
</dbReference>
<proteinExistence type="predicted"/>
<name>W2RDM5_PHYN3</name>
<protein>
    <submittedName>
        <fullName evidence="2">Uncharacterized protein</fullName>
    </submittedName>
</protein>
<feature type="region of interest" description="Disordered" evidence="1">
    <location>
        <begin position="77"/>
        <end position="116"/>
    </location>
</feature>
<organism evidence="2 3">
    <name type="scientific">Phytophthora nicotianae (strain INRA-310)</name>
    <name type="common">Phytophthora parasitica</name>
    <dbReference type="NCBI Taxonomy" id="761204"/>
    <lineage>
        <taxon>Eukaryota</taxon>
        <taxon>Sar</taxon>
        <taxon>Stramenopiles</taxon>
        <taxon>Oomycota</taxon>
        <taxon>Peronosporomycetes</taxon>
        <taxon>Peronosporales</taxon>
        <taxon>Peronosporaceae</taxon>
        <taxon>Phytophthora</taxon>
    </lineage>
</organism>
<reference evidence="2 3" key="2">
    <citation type="submission" date="2013-11" db="EMBL/GenBank/DDBJ databases">
        <title>The Genome Sequence of Phytophthora parasitica INRA-310.</title>
        <authorList>
            <consortium name="The Broad Institute Genomics Platform"/>
            <person name="Russ C."/>
            <person name="Tyler B."/>
            <person name="Panabieres F."/>
            <person name="Shan W."/>
            <person name="Tripathy S."/>
            <person name="Grunwald N."/>
            <person name="Machado M."/>
            <person name="Johnson C.S."/>
            <person name="Arredondo F."/>
            <person name="Hong C."/>
            <person name="Coffey M."/>
            <person name="Young S.K."/>
            <person name="Zeng Q."/>
            <person name="Gargeya S."/>
            <person name="Fitzgerald M."/>
            <person name="Abouelleil A."/>
            <person name="Alvarado L."/>
            <person name="Chapman S.B."/>
            <person name="Gainer-Dewar J."/>
            <person name="Goldberg J."/>
            <person name="Griggs A."/>
            <person name="Gujja S."/>
            <person name="Hansen M."/>
            <person name="Howarth C."/>
            <person name="Imamovic A."/>
            <person name="Ireland A."/>
            <person name="Larimer J."/>
            <person name="McCowan C."/>
            <person name="Murphy C."/>
            <person name="Pearson M."/>
            <person name="Poon T.W."/>
            <person name="Priest M."/>
            <person name="Roberts A."/>
            <person name="Saif S."/>
            <person name="Shea T."/>
            <person name="Sykes S."/>
            <person name="Wortman J."/>
            <person name="Nusbaum C."/>
            <person name="Birren B."/>
        </authorList>
    </citation>
    <scope>NUCLEOTIDE SEQUENCE [LARGE SCALE GENOMIC DNA]</scope>
    <source>
        <strain evidence="2 3">INRA-310</strain>
    </source>
</reference>
<sequence length="116" mass="12516">MERAAILQESTMTDISLRPTRVSDVLQLKAHTPSQTTVSNEGTYQIANEASIKTIEEATEASIKTIEEATEASIKTFEEATEPSTRITVASATTTTTTSTETTDFRSTGDVPRMVG</sequence>
<evidence type="ECO:0000256" key="1">
    <source>
        <dbReference type="SAM" id="MobiDB-lite"/>
    </source>
</evidence>